<evidence type="ECO:0000256" key="1">
    <source>
        <dbReference type="PROSITE-ProRule" id="PRU00409"/>
    </source>
</evidence>
<protein>
    <submittedName>
        <fullName evidence="3">ATP-grasp domain-containing protein</fullName>
    </submittedName>
</protein>
<gene>
    <name evidence="3" type="ORF">HH215_07330</name>
</gene>
<proteinExistence type="predicted"/>
<dbReference type="SUPFAM" id="SSF56059">
    <property type="entry name" value="Glutathione synthetase ATP-binding domain-like"/>
    <property type="match status" value="1"/>
</dbReference>
<evidence type="ECO:0000259" key="2">
    <source>
        <dbReference type="PROSITE" id="PS50975"/>
    </source>
</evidence>
<name>A0A7Z2ZKI3_9BACL</name>
<accession>A0A7Z2ZKI3</accession>
<dbReference type="AlphaFoldDB" id="A0A7Z2ZKI3"/>
<dbReference type="InterPro" id="IPR011761">
    <property type="entry name" value="ATP-grasp"/>
</dbReference>
<dbReference type="EMBL" id="CP051680">
    <property type="protein sequence ID" value="QJD83003.1"/>
    <property type="molecule type" value="Genomic_DNA"/>
</dbReference>
<keyword evidence="1" id="KW-0547">Nucleotide-binding</keyword>
<dbReference type="GO" id="GO:0046872">
    <property type="term" value="F:metal ion binding"/>
    <property type="evidence" value="ECO:0007669"/>
    <property type="project" value="InterPro"/>
</dbReference>
<reference evidence="3 4" key="1">
    <citation type="submission" date="2020-04" db="EMBL/GenBank/DDBJ databases">
        <title>Genome sequencing of novel species.</title>
        <authorList>
            <person name="Heo J."/>
            <person name="Kim S.-J."/>
            <person name="Kim J.-S."/>
            <person name="Hong S.-B."/>
            <person name="Kwon S.-W."/>
        </authorList>
    </citation>
    <scope>NUCLEOTIDE SEQUENCE [LARGE SCALE GENOMIC DNA]</scope>
    <source>
        <strain evidence="3 4">MFER-1</strain>
    </source>
</reference>
<keyword evidence="4" id="KW-1185">Reference proteome</keyword>
<dbReference type="Proteomes" id="UP000502248">
    <property type="component" value="Chromosome"/>
</dbReference>
<organism evidence="3 4">
    <name type="scientific">Cohnella herbarum</name>
    <dbReference type="NCBI Taxonomy" id="2728023"/>
    <lineage>
        <taxon>Bacteria</taxon>
        <taxon>Bacillati</taxon>
        <taxon>Bacillota</taxon>
        <taxon>Bacilli</taxon>
        <taxon>Bacillales</taxon>
        <taxon>Paenibacillaceae</taxon>
        <taxon>Cohnella</taxon>
    </lineage>
</organism>
<evidence type="ECO:0000313" key="4">
    <source>
        <dbReference type="Proteomes" id="UP000502248"/>
    </source>
</evidence>
<dbReference type="RefSeq" id="WP_169279300.1">
    <property type="nucleotide sequence ID" value="NZ_CP051680.1"/>
</dbReference>
<dbReference type="GO" id="GO:0005524">
    <property type="term" value="F:ATP binding"/>
    <property type="evidence" value="ECO:0007669"/>
    <property type="project" value="UniProtKB-UniRule"/>
</dbReference>
<dbReference type="Gene3D" id="3.30.470.20">
    <property type="entry name" value="ATP-grasp fold, B domain"/>
    <property type="match status" value="1"/>
</dbReference>
<dbReference type="PROSITE" id="PS50975">
    <property type="entry name" value="ATP_GRASP"/>
    <property type="match status" value="1"/>
</dbReference>
<sequence>MTTSADSDSLSILITGGRSPAALELSRLFQAAGHRVYAAESIPYHLCRVSRSVERSFTVPAPIGDPSGYVQSLRKIAEEHDIDVLIPVCEEIFYISRELDRFDGVCRVFATPIDELERVHHKEKFIRFAERMGLPVPATVLIEFPESWLPLLEDSRFGEGLVLKPAYSRFASRTLFMDLSRGSLSAEQRQHFVRKLENAKASPTLPWVAQELLRGEEWCTYSVAHDGVITAHAAYRSRFRAGRGASIHYEPAIQPQLFEWVRNFISRSSFTGQIAFDFMVSPEGAVMPMECNPRATSGVHLFGSSDGSLAEALLTPSGLIANGRIATPSEIAGSGAMLTAAMLSFGLTQAVRQRMLREWQRAYRSSRDVVFRREDPKPFAEQFRLLAWTRRVARRRGFSLQEASTSDIEWNGER</sequence>
<dbReference type="KEGG" id="cheb:HH215_07330"/>
<feature type="domain" description="ATP-grasp" evidence="2">
    <location>
        <begin position="126"/>
        <end position="318"/>
    </location>
</feature>
<keyword evidence="1" id="KW-0067">ATP-binding</keyword>
<dbReference type="Gene3D" id="3.40.50.20">
    <property type="match status" value="1"/>
</dbReference>
<evidence type="ECO:0000313" key="3">
    <source>
        <dbReference type="EMBL" id="QJD83003.1"/>
    </source>
</evidence>